<protein>
    <submittedName>
        <fullName evidence="2">Helix-turn-helix transcriptional regulator</fullName>
    </submittedName>
</protein>
<dbReference type="InterPro" id="IPR043917">
    <property type="entry name" value="DUF5753"/>
</dbReference>
<dbReference type="Pfam" id="PF04149">
    <property type="entry name" value="DUF397"/>
    <property type="match status" value="1"/>
</dbReference>
<accession>A0ABN2WQC9</accession>
<dbReference type="Gene3D" id="1.10.260.40">
    <property type="entry name" value="lambda repressor-like DNA-binding domains"/>
    <property type="match status" value="1"/>
</dbReference>
<dbReference type="InterPro" id="IPR001387">
    <property type="entry name" value="Cro/C1-type_HTH"/>
</dbReference>
<dbReference type="InterPro" id="IPR007278">
    <property type="entry name" value="DUF397"/>
</dbReference>
<feature type="domain" description="HTH cro/C1-type" evidence="1">
    <location>
        <begin position="20"/>
        <end position="73"/>
    </location>
</feature>
<dbReference type="Pfam" id="PF19054">
    <property type="entry name" value="DUF5753"/>
    <property type="match status" value="1"/>
</dbReference>
<dbReference type="PROSITE" id="PS50943">
    <property type="entry name" value="HTH_CROC1"/>
    <property type="match status" value="1"/>
</dbReference>
<keyword evidence="3" id="KW-1185">Reference proteome</keyword>
<dbReference type="Proteomes" id="UP001500897">
    <property type="component" value="Unassembled WGS sequence"/>
</dbReference>
<dbReference type="SMART" id="SM00530">
    <property type="entry name" value="HTH_XRE"/>
    <property type="match status" value="1"/>
</dbReference>
<dbReference type="RefSeq" id="WP_344551970.1">
    <property type="nucleotide sequence ID" value="NZ_BAAANS010000013.1"/>
</dbReference>
<dbReference type="Pfam" id="PF13560">
    <property type="entry name" value="HTH_31"/>
    <property type="match status" value="1"/>
</dbReference>
<dbReference type="InterPro" id="IPR010982">
    <property type="entry name" value="Lambda_DNA-bd_dom_sf"/>
</dbReference>
<organism evidence="2 3">
    <name type="scientific">Kitasatospora saccharophila</name>
    <dbReference type="NCBI Taxonomy" id="407973"/>
    <lineage>
        <taxon>Bacteria</taxon>
        <taxon>Bacillati</taxon>
        <taxon>Actinomycetota</taxon>
        <taxon>Actinomycetes</taxon>
        <taxon>Kitasatosporales</taxon>
        <taxon>Streptomycetaceae</taxon>
        <taxon>Kitasatospora</taxon>
    </lineage>
</organism>
<comment type="caution">
    <text evidence="2">The sequence shown here is derived from an EMBL/GenBank/DDBJ whole genome shotgun (WGS) entry which is preliminary data.</text>
</comment>
<evidence type="ECO:0000313" key="3">
    <source>
        <dbReference type="Proteomes" id="UP001500897"/>
    </source>
</evidence>
<proteinExistence type="predicted"/>
<evidence type="ECO:0000259" key="1">
    <source>
        <dbReference type="PROSITE" id="PS50943"/>
    </source>
</evidence>
<dbReference type="EMBL" id="BAAANS010000013">
    <property type="protein sequence ID" value="GAA2095514.1"/>
    <property type="molecule type" value="Genomic_DNA"/>
</dbReference>
<reference evidence="2 3" key="1">
    <citation type="journal article" date="2019" name="Int. J. Syst. Evol. Microbiol.">
        <title>The Global Catalogue of Microorganisms (GCM) 10K type strain sequencing project: providing services to taxonomists for standard genome sequencing and annotation.</title>
        <authorList>
            <consortium name="The Broad Institute Genomics Platform"/>
            <consortium name="The Broad Institute Genome Sequencing Center for Infectious Disease"/>
            <person name="Wu L."/>
            <person name="Ma J."/>
        </authorList>
    </citation>
    <scope>NUCLEOTIDE SEQUENCE [LARGE SCALE GENOMIC DNA]</scope>
    <source>
        <strain evidence="2 3">JCM 14559</strain>
    </source>
</reference>
<dbReference type="SUPFAM" id="SSF47413">
    <property type="entry name" value="lambda repressor-like DNA-binding domains"/>
    <property type="match status" value="1"/>
</dbReference>
<sequence length="348" mass="38024">MRINELDPSSSPLAALGWQLRERRQQQRLTQDELGALVNYTGAYVSMIENGKRRPPVEFIRAADRALGAAGALEGTWWMIGHTAFHGGFPEYVGLESTARRIQVWEAGIVPGIAQTEEYARALEAGYVERGSVTPEQAAERVGVLLGRQAPLYLPNPPELHLALDESCIRTVIGSPEVTMRQLDWLIELAARPNVVLQVVPFARGAKRPFTHMTILLTMADGALVGYTETHQRGYVEHERESVMGWLDEYHRLQIEALPPADSLVLISKARKDLCNMIPVDAVNAAWFKSNYSGGGGACVEISTSHAQSHGVVLVRDSKNPEGSYLTLPAASWRAFADAAGSGAFAAL</sequence>
<evidence type="ECO:0000313" key="2">
    <source>
        <dbReference type="EMBL" id="GAA2095514.1"/>
    </source>
</evidence>
<dbReference type="CDD" id="cd00093">
    <property type="entry name" value="HTH_XRE"/>
    <property type="match status" value="1"/>
</dbReference>
<name>A0ABN2WQC9_9ACTN</name>
<gene>
    <name evidence="2" type="ORF">GCM10009759_23840</name>
</gene>